<comment type="catalytic activity">
    <reaction evidence="8">
        <text>ATP + H2O = ADP + phosphate + H(+)</text>
        <dbReference type="Rhea" id="RHEA:13065"/>
        <dbReference type="ChEBI" id="CHEBI:15377"/>
        <dbReference type="ChEBI" id="CHEBI:15378"/>
        <dbReference type="ChEBI" id="CHEBI:30616"/>
        <dbReference type="ChEBI" id="CHEBI:43474"/>
        <dbReference type="ChEBI" id="CHEBI:456216"/>
        <dbReference type="EC" id="3.6.4.13"/>
    </reaction>
</comment>
<dbReference type="FunFam" id="3.40.50.300:FF:000615">
    <property type="entry name" value="pre-mRNA-splicing factor ATP-dependent RNA helicase DEAH7"/>
    <property type="match status" value="1"/>
</dbReference>
<evidence type="ECO:0000256" key="9">
    <source>
        <dbReference type="SAM" id="MobiDB-lite"/>
    </source>
</evidence>
<dbReference type="PROSITE" id="PS51194">
    <property type="entry name" value="HELICASE_CTER"/>
    <property type="match status" value="1"/>
</dbReference>
<protein>
    <recommendedName>
        <fullName evidence="2">RNA helicase</fullName>
        <ecNumber evidence="2">3.6.4.13</ecNumber>
    </recommendedName>
</protein>
<dbReference type="GO" id="GO:0006397">
    <property type="term" value="P:mRNA processing"/>
    <property type="evidence" value="ECO:0007669"/>
    <property type="project" value="UniProtKB-KW"/>
</dbReference>
<dbReference type="InterPro" id="IPR002464">
    <property type="entry name" value="DNA/RNA_helicase_DEAH_CS"/>
</dbReference>
<evidence type="ECO:0000313" key="12">
    <source>
        <dbReference type="Ensembl" id="ENSDCDP00010054747.1"/>
    </source>
</evidence>
<dbReference type="SMART" id="SM00490">
    <property type="entry name" value="HELICc"/>
    <property type="match status" value="1"/>
</dbReference>
<evidence type="ECO:0000256" key="6">
    <source>
        <dbReference type="ARBA" id="ARBA00022806"/>
    </source>
</evidence>
<gene>
    <name evidence="12" type="primary">DHX40</name>
</gene>
<organism evidence="12 13">
    <name type="scientific">Denticeps clupeoides</name>
    <name type="common">denticle herring</name>
    <dbReference type="NCBI Taxonomy" id="299321"/>
    <lineage>
        <taxon>Eukaryota</taxon>
        <taxon>Metazoa</taxon>
        <taxon>Chordata</taxon>
        <taxon>Craniata</taxon>
        <taxon>Vertebrata</taxon>
        <taxon>Euteleostomi</taxon>
        <taxon>Actinopterygii</taxon>
        <taxon>Neopterygii</taxon>
        <taxon>Teleostei</taxon>
        <taxon>Clupei</taxon>
        <taxon>Clupeiformes</taxon>
        <taxon>Denticipitoidei</taxon>
        <taxon>Denticipitidae</taxon>
        <taxon>Denticeps</taxon>
    </lineage>
</organism>
<name>A0AAY4EAU5_9TELE</name>
<keyword evidence="3" id="KW-0507">mRNA processing</keyword>
<feature type="domain" description="Helicase ATP-binding" evidence="10">
    <location>
        <begin position="30"/>
        <end position="199"/>
    </location>
</feature>
<dbReference type="Gene3D" id="3.40.50.300">
    <property type="entry name" value="P-loop containing nucleotide triphosphate hydrolases"/>
    <property type="match status" value="2"/>
</dbReference>
<accession>A0AAY4EAU5</accession>
<dbReference type="Pfam" id="PF00271">
    <property type="entry name" value="Helicase_C"/>
    <property type="match status" value="1"/>
</dbReference>
<dbReference type="Gene3D" id="1.20.120.1080">
    <property type="match status" value="1"/>
</dbReference>
<reference evidence="12" key="3">
    <citation type="submission" date="2025-09" db="UniProtKB">
        <authorList>
            <consortium name="Ensembl"/>
        </authorList>
    </citation>
    <scope>IDENTIFICATION</scope>
</reference>
<reference evidence="12" key="2">
    <citation type="submission" date="2025-08" db="UniProtKB">
        <authorList>
            <consortium name="Ensembl"/>
        </authorList>
    </citation>
    <scope>IDENTIFICATION</scope>
</reference>
<evidence type="ECO:0000256" key="8">
    <source>
        <dbReference type="ARBA" id="ARBA00047984"/>
    </source>
</evidence>
<feature type="domain" description="Helicase C-terminal" evidence="11">
    <location>
        <begin position="226"/>
        <end position="410"/>
    </location>
</feature>
<comment type="similarity">
    <text evidence="1">Belongs to the DEAD box helicase family. DEAH subfamily.</text>
</comment>
<dbReference type="Ensembl" id="ENSDCDT00010065337.1">
    <property type="protein sequence ID" value="ENSDCDP00010054747.1"/>
    <property type="gene ID" value="ENSDCDG00010031562.1"/>
</dbReference>
<evidence type="ECO:0000256" key="7">
    <source>
        <dbReference type="ARBA" id="ARBA00022840"/>
    </source>
</evidence>
<keyword evidence="7" id="KW-0067">ATP-binding</keyword>
<dbReference type="InterPro" id="IPR027417">
    <property type="entry name" value="P-loop_NTPase"/>
</dbReference>
<sequence length="725" mass="81978">FTVSSRRTSRPAAAENMPRLPIYQQKERLVEAVRCNAFLVVTGETGSGKTTQLPQYLFQAGFWKGGKIGVTQPRRVAAITVAQRVSHEMGFTLGREVGYQVRFDDCTSKDTVIKYMTDGCMLREILADPGLTQYGVVILDEAHERSLNTDVLLGLMKKNHCRGGSHSRSSSLKVIVMSATLETEKLSAFFGRCPVFTIPGRTFPVSEQFCNLIGPKDIDGSGYVKEVVNMVLDVHTSETAGDILVFLTGQSEIERACDMLFKKAEAIDYRYDVRDRTVDGLLILPLYGSMPTDQQRQIFQPPPAGVRKCVVATNIAATSLTISGIRYVVDSGFVKQLAHNSRVGMDVLEIVPISKSEAEQRAGRAGRTSEGKCFRIYGREFWEKYMPDYMVPEIQRTSLTSVILTLKCLGVHDVIRLHHAHLLLPPCFRRGHVTELGRQMVQFPLPLGLTRVLLRAAALGCEELMLPIAAMLSVENVFIRPGNQKQKEAETKHREIASDAGKNNDFTMMLSVFEKCKSSESPSSWCRENWIHWRAVKSAFSVESQLSEILLRIKQQRDFSTEEFEGSQSELFRQCLCSGYFTNVARRSIGKSFCTMDGHGSTVHIHPSSALFGEESQLDWIIFHDVLVTSRMYVRTVCPIRYEWVKDLLPKLHEVDAYELSNVAREEVTEEEVAKWESKEAFKRQMGDQCDSSIKLDKRSDENSITEARARYMQRKQKRRQEKQQ</sequence>
<feature type="region of interest" description="Disordered" evidence="9">
    <location>
        <begin position="686"/>
        <end position="707"/>
    </location>
</feature>
<dbReference type="PANTHER" id="PTHR18934:SF271">
    <property type="entry name" value="ATP-DEPENDENT RNA HELICASE DHX40-RELATED"/>
    <property type="match status" value="1"/>
</dbReference>
<dbReference type="InterPro" id="IPR011709">
    <property type="entry name" value="DEAD-box_helicase_OB_fold"/>
</dbReference>
<proteinExistence type="inferred from homology"/>
<dbReference type="PROSITE" id="PS51192">
    <property type="entry name" value="HELICASE_ATP_BIND_1"/>
    <property type="match status" value="1"/>
</dbReference>
<dbReference type="GO" id="GO:0005524">
    <property type="term" value="F:ATP binding"/>
    <property type="evidence" value="ECO:0007669"/>
    <property type="project" value="UniProtKB-KW"/>
</dbReference>
<keyword evidence="5" id="KW-0378">Hydrolase</keyword>
<dbReference type="PANTHER" id="PTHR18934">
    <property type="entry name" value="ATP-DEPENDENT RNA HELICASE"/>
    <property type="match status" value="1"/>
</dbReference>
<dbReference type="InterPro" id="IPR001650">
    <property type="entry name" value="Helicase_C-like"/>
</dbReference>
<evidence type="ECO:0000259" key="10">
    <source>
        <dbReference type="PROSITE" id="PS51192"/>
    </source>
</evidence>
<dbReference type="GO" id="GO:0003723">
    <property type="term" value="F:RNA binding"/>
    <property type="evidence" value="ECO:0007669"/>
    <property type="project" value="TreeGrafter"/>
</dbReference>
<evidence type="ECO:0000256" key="5">
    <source>
        <dbReference type="ARBA" id="ARBA00022801"/>
    </source>
</evidence>
<dbReference type="EC" id="3.6.4.13" evidence="2"/>
<dbReference type="SUPFAM" id="SSF52540">
    <property type="entry name" value="P-loop containing nucleoside triphosphate hydrolases"/>
    <property type="match status" value="1"/>
</dbReference>
<evidence type="ECO:0000256" key="4">
    <source>
        <dbReference type="ARBA" id="ARBA00022741"/>
    </source>
</evidence>
<evidence type="ECO:0000256" key="1">
    <source>
        <dbReference type="ARBA" id="ARBA00008792"/>
    </source>
</evidence>
<keyword evidence="13" id="KW-1185">Reference proteome</keyword>
<keyword evidence="4" id="KW-0547">Nucleotide-binding</keyword>
<dbReference type="Pfam" id="PF07717">
    <property type="entry name" value="OB_NTP_bind"/>
    <property type="match status" value="1"/>
</dbReference>
<dbReference type="Proteomes" id="UP000694580">
    <property type="component" value="Chromosome 19"/>
</dbReference>
<keyword evidence="6" id="KW-0347">Helicase</keyword>
<dbReference type="InterPro" id="IPR011545">
    <property type="entry name" value="DEAD/DEAH_box_helicase_dom"/>
</dbReference>
<dbReference type="SMART" id="SM00847">
    <property type="entry name" value="HA2"/>
    <property type="match status" value="1"/>
</dbReference>
<dbReference type="SMART" id="SM00487">
    <property type="entry name" value="DEXDc"/>
    <property type="match status" value="1"/>
</dbReference>
<dbReference type="GO" id="GO:0034458">
    <property type="term" value="F:3'-5' RNA helicase activity"/>
    <property type="evidence" value="ECO:0007669"/>
    <property type="project" value="TreeGrafter"/>
</dbReference>
<dbReference type="GO" id="GO:0016787">
    <property type="term" value="F:hydrolase activity"/>
    <property type="evidence" value="ECO:0007669"/>
    <property type="project" value="UniProtKB-KW"/>
</dbReference>
<dbReference type="InterPro" id="IPR014001">
    <property type="entry name" value="Helicase_ATP-bd"/>
</dbReference>
<dbReference type="AlphaFoldDB" id="A0AAY4EAU5"/>
<dbReference type="GeneTree" id="ENSGT00940000158902"/>
<evidence type="ECO:0000259" key="11">
    <source>
        <dbReference type="PROSITE" id="PS51194"/>
    </source>
</evidence>
<evidence type="ECO:0000256" key="2">
    <source>
        <dbReference type="ARBA" id="ARBA00012552"/>
    </source>
</evidence>
<dbReference type="Pfam" id="PF00270">
    <property type="entry name" value="DEAD"/>
    <property type="match status" value="1"/>
</dbReference>
<dbReference type="CDD" id="cd18791">
    <property type="entry name" value="SF2_C_RHA"/>
    <property type="match status" value="1"/>
</dbReference>
<dbReference type="InterPro" id="IPR007502">
    <property type="entry name" value="Helicase-assoc_dom"/>
</dbReference>
<dbReference type="Pfam" id="PF21010">
    <property type="entry name" value="HA2_C"/>
    <property type="match status" value="1"/>
</dbReference>
<dbReference type="FunFam" id="3.40.50.300:FF:000145">
    <property type="entry name" value="probable ATP-dependent RNA helicase DHX40"/>
    <property type="match status" value="1"/>
</dbReference>
<evidence type="ECO:0000256" key="3">
    <source>
        <dbReference type="ARBA" id="ARBA00022664"/>
    </source>
</evidence>
<evidence type="ECO:0000313" key="13">
    <source>
        <dbReference type="Proteomes" id="UP000694580"/>
    </source>
</evidence>
<reference evidence="12 13" key="1">
    <citation type="submission" date="2020-06" db="EMBL/GenBank/DDBJ databases">
        <authorList>
            <consortium name="Wellcome Sanger Institute Data Sharing"/>
        </authorList>
    </citation>
    <scope>NUCLEOTIDE SEQUENCE [LARGE SCALE GENOMIC DNA]</scope>
</reference>
<dbReference type="PROSITE" id="PS00690">
    <property type="entry name" value="DEAH_ATP_HELICASE"/>
    <property type="match status" value="1"/>
</dbReference>